<accession>A0A917IL37</accession>
<dbReference type="SUPFAM" id="SSF53850">
    <property type="entry name" value="Periplasmic binding protein-like II"/>
    <property type="match status" value="1"/>
</dbReference>
<dbReference type="InterPro" id="IPR005119">
    <property type="entry name" value="LysR_subst-bd"/>
</dbReference>
<dbReference type="GO" id="GO:0003677">
    <property type="term" value="F:DNA binding"/>
    <property type="evidence" value="ECO:0007669"/>
    <property type="project" value="UniProtKB-KW"/>
</dbReference>
<dbReference type="Proteomes" id="UP000600171">
    <property type="component" value="Unassembled WGS sequence"/>
</dbReference>
<keyword evidence="4" id="KW-0804">Transcription</keyword>
<dbReference type="InterPro" id="IPR000847">
    <property type="entry name" value="LysR_HTH_N"/>
</dbReference>
<dbReference type="Pfam" id="PF00126">
    <property type="entry name" value="HTH_1"/>
    <property type="match status" value="1"/>
</dbReference>
<reference evidence="6 7" key="1">
    <citation type="journal article" date="2014" name="Int. J. Syst. Evol. Microbiol.">
        <title>Complete genome sequence of Corynebacterium casei LMG S-19264T (=DSM 44701T), isolated from a smear-ripened cheese.</title>
        <authorList>
            <consortium name="US DOE Joint Genome Institute (JGI-PGF)"/>
            <person name="Walter F."/>
            <person name="Albersmeier A."/>
            <person name="Kalinowski J."/>
            <person name="Ruckert C."/>
        </authorList>
    </citation>
    <scope>NUCLEOTIDE SEQUENCE [LARGE SCALE GENOMIC DNA]</scope>
    <source>
        <strain evidence="6 7">CCM 8669</strain>
    </source>
</reference>
<gene>
    <name evidence="6" type="ORF">GCM10007359_01180</name>
</gene>
<dbReference type="EMBL" id="BMDC01000001">
    <property type="protein sequence ID" value="GGH56753.1"/>
    <property type="molecule type" value="Genomic_DNA"/>
</dbReference>
<dbReference type="RefSeq" id="WP_188358410.1">
    <property type="nucleotide sequence ID" value="NZ_BMDC01000001.1"/>
</dbReference>
<keyword evidence="2" id="KW-0805">Transcription regulation</keyword>
<dbReference type="PROSITE" id="PS50931">
    <property type="entry name" value="HTH_LYSR"/>
    <property type="match status" value="1"/>
</dbReference>
<dbReference type="InterPro" id="IPR036388">
    <property type="entry name" value="WH-like_DNA-bd_sf"/>
</dbReference>
<dbReference type="AlphaFoldDB" id="A0A917IL37"/>
<comment type="similarity">
    <text evidence="1">Belongs to the LysR transcriptional regulatory family.</text>
</comment>
<organism evidence="6 7">
    <name type="scientific">Rothia aerolata</name>
    <dbReference type="NCBI Taxonomy" id="1812262"/>
    <lineage>
        <taxon>Bacteria</taxon>
        <taxon>Bacillati</taxon>
        <taxon>Actinomycetota</taxon>
        <taxon>Actinomycetes</taxon>
        <taxon>Micrococcales</taxon>
        <taxon>Micrococcaceae</taxon>
        <taxon>Rothia</taxon>
    </lineage>
</organism>
<evidence type="ECO:0000313" key="6">
    <source>
        <dbReference type="EMBL" id="GGH56753.1"/>
    </source>
</evidence>
<evidence type="ECO:0000256" key="3">
    <source>
        <dbReference type="ARBA" id="ARBA00023125"/>
    </source>
</evidence>
<proteinExistence type="inferred from homology"/>
<dbReference type="Gene3D" id="3.40.190.290">
    <property type="match status" value="1"/>
</dbReference>
<protein>
    <submittedName>
        <fullName evidence="6">LysR family transcriptional regulator</fullName>
    </submittedName>
</protein>
<dbReference type="GO" id="GO:0003700">
    <property type="term" value="F:DNA-binding transcription factor activity"/>
    <property type="evidence" value="ECO:0007669"/>
    <property type="project" value="InterPro"/>
</dbReference>
<dbReference type="PANTHER" id="PTHR30346:SF29">
    <property type="entry name" value="LYSR SUBSTRATE-BINDING"/>
    <property type="match status" value="1"/>
</dbReference>
<name>A0A917IL37_9MICC</name>
<dbReference type="SUPFAM" id="SSF46785">
    <property type="entry name" value="Winged helix' DNA-binding domain"/>
    <property type="match status" value="1"/>
</dbReference>
<dbReference type="Gene3D" id="1.10.10.10">
    <property type="entry name" value="Winged helix-like DNA-binding domain superfamily/Winged helix DNA-binding domain"/>
    <property type="match status" value="1"/>
</dbReference>
<keyword evidence="7" id="KW-1185">Reference proteome</keyword>
<evidence type="ECO:0000313" key="7">
    <source>
        <dbReference type="Proteomes" id="UP000600171"/>
    </source>
</evidence>
<dbReference type="PANTHER" id="PTHR30346">
    <property type="entry name" value="TRANSCRIPTIONAL DUAL REGULATOR HCAR-RELATED"/>
    <property type="match status" value="1"/>
</dbReference>
<evidence type="ECO:0000259" key="5">
    <source>
        <dbReference type="PROSITE" id="PS50931"/>
    </source>
</evidence>
<dbReference type="InterPro" id="IPR036390">
    <property type="entry name" value="WH_DNA-bd_sf"/>
</dbReference>
<dbReference type="GO" id="GO:0032993">
    <property type="term" value="C:protein-DNA complex"/>
    <property type="evidence" value="ECO:0007669"/>
    <property type="project" value="TreeGrafter"/>
</dbReference>
<evidence type="ECO:0000256" key="4">
    <source>
        <dbReference type="ARBA" id="ARBA00023163"/>
    </source>
</evidence>
<comment type="caution">
    <text evidence="6">The sequence shown here is derived from an EMBL/GenBank/DDBJ whole genome shotgun (WGS) entry which is preliminary data.</text>
</comment>
<dbReference type="CDD" id="cd08423">
    <property type="entry name" value="PBP2_LTTR_like_6"/>
    <property type="match status" value="1"/>
</dbReference>
<feature type="domain" description="HTH lysR-type" evidence="5">
    <location>
        <begin position="6"/>
        <end position="63"/>
    </location>
</feature>
<dbReference type="Pfam" id="PF03466">
    <property type="entry name" value="LysR_substrate"/>
    <property type="match status" value="1"/>
</dbReference>
<evidence type="ECO:0000256" key="2">
    <source>
        <dbReference type="ARBA" id="ARBA00023015"/>
    </source>
</evidence>
<evidence type="ECO:0000256" key="1">
    <source>
        <dbReference type="ARBA" id="ARBA00009437"/>
    </source>
</evidence>
<keyword evidence="3" id="KW-0238">DNA-binding</keyword>
<sequence length="304" mass="34098">MGNNPISFERLRILLSVAETGSLTDSAADLMMSVSAISQQMSKLEKELKIPLMERLPRGVRLTDAGRSLAEHALKIDRNISAALAEIENYRKLNQGKVRISTFPTFAASVMPEIIRLYRMRHPNIEIEVKSTRQQAILDSLLRRETEVATLWDYPWLPFSHADLKLTPLMVEPTMLLVPKEHRLSSRKIVDMSELEQEKWITREDHPVASVLETICQNAGFKPNIAMLTNDYQELQGMVSAGIGLALAPKLAVINPNPSVKVIKIKNNPAPRRIFLARHAHGMISPSTHEVVKIFGEIAPQFSG</sequence>